<sequence>MGVTLEPMTQKGVAILPHEQCRYMPLHFENMFSKYARTMPDKLTLGEIWAMTEGQRNAFDIFGWCVLILVASKAEWLVLYVLARDEEGFLSKEAIRRCFDGSLFEYCAKSKTIGAFYLLAFNADL</sequence>
<name>A0ACB9ZQN9_CATRO</name>
<comment type="caution">
    <text evidence="1">The sequence shown here is derived from an EMBL/GenBank/DDBJ whole genome shotgun (WGS) entry which is preliminary data.</text>
</comment>
<dbReference type="EMBL" id="CM044708">
    <property type="protein sequence ID" value="KAI5649689.1"/>
    <property type="molecule type" value="Genomic_DNA"/>
</dbReference>
<organism evidence="1 2">
    <name type="scientific">Catharanthus roseus</name>
    <name type="common">Madagascar periwinkle</name>
    <name type="synonym">Vinca rosea</name>
    <dbReference type="NCBI Taxonomy" id="4058"/>
    <lineage>
        <taxon>Eukaryota</taxon>
        <taxon>Viridiplantae</taxon>
        <taxon>Streptophyta</taxon>
        <taxon>Embryophyta</taxon>
        <taxon>Tracheophyta</taxon>
        <taxon>Spermatophyta</taxon>
        <taxon>Magnoliopsida</taxon>
        <taxon>eudicotyledons</taxon>
        <taxon>Gunneridae</taxon>
        <taxon>Pentapetalae</taxon>
        <taxon>asterids</taxon>
        <taxon>lamiids</taxon>
        <taxon>Gentianales</taxon>
        <taxon>Apocynaceae</taxon>
        <taxon>Rauvolfioideae</taxon>
        <taxon>Vinceae</taxon>
        <taxon>Catharanthinae</taxon>
        <taxon>Catharanthus</taxon>
    </lineage>
</organism>
<accession>A0ACB9ZQN9</accession>
<proteinExistence type="predicted"/>
<protein>
    <submittedName>
        <fullName evidence="1">Uncharacterized protein</fullName>
    </submittedName>
</protein>
<gene>
    <name evidence="1" type="ORF">M9H77_35694</name>
</gene>
<evidence type="ECO:0000313" key="2">
    <source>
        <dbReference type="Proteomes" id="UP001060085"/>
    </source>
</evidence>
<dbReference type="Proteomes" id="UP001060085">
    <property type="component" value="Linkage Group LG08"/>
</dbReference>
<keyword evidence="2" id="KW-1185">Reference proteome</keyword>
<evidence type="ECO:0000313" key="1">
    <source>
        <dbReference type="EMBL" id="KAI5649689.1"/>
    </source>
</evidence>
<reference evidence="2" key="1">
    <citation type="journal article" date="2023" name="Nat. Plants">
        <title>Single-cell RNA sequencing provides a high-resolution roadmap for understanding the multicellular compartmentation of specialized metabolism.</title>
        <authorList>
            <person name="Sun S."/>
            <person name="Shen X."/>
            <person name="Li Y."/>
            <person name="Li Y."/>
            <person name="Wang S."/>
            <person name="Li R."/>
            <person name="Zhang H."/>
            <person name="Shen G."/>
            <person name="Guo B."/>
            <person name="Wei J."/>
            <person name="Xu J."/>
            <person name="St-Pierre B."/>
            <person name="Chen S."/>
            <person name="Sun C."/>
        </authorList>
    </citation>
    <scope>NUCLEOTIDE SEQUENCE [LARGE SCALE GENOMIC DNA]</scope>
</reference>